<evidence type="ECO:0000259" key="9">
    <source>
        <dbReference type="Pfam" id="PF12832"/>
    </source>
</evidence>
<feature type="transmembrane region" description="Helical" evidence="8">
    <location>
        <begin position="164"/>
        <end position="182"/>
    </location>
</feature>
<dbReference type="EMBL" id="FPKU01000001">
    <property type="protein sequence ID" value="SFZ82736.1"/>
    <property type="molecule type" value="Genomic_DNA"/>
</dbReference>
<protein>
    <submittedName>
        <fullName evidence="10">MFS transporter, PPP family, 3-phenylpropionic acid transporter</fullName>
    </submittedName>
</protein>
<keyword evidence="2" id="KW-0813">Transport</keyword>
<feature type="transmembrane region" description="Helical" evidence="8">
    <location>
        <begin position="284"/>
        <end position="300"/>
    </location>
</feature>
<feature type="transmembrane region" description="Helical" evidence="8">
    <location>
        <begin position="138"/>
        <end position="158"/>
    </location>
</feature>
<evidence type="ECO:0000256" key="3">
    <source>
        <dbReference type="ARBA" id="ARBA00022475"/>
    </source>
</evidence>
<feature type="transmembrane region" description="Helical" evidence="8">
    <location>
        <begin position="17"/>
        <end position="36"/>
    </location>
</feature>
<feature type="transmembrane region" description="Helical" evidence="8">
    <location>
        <begin position="48"/>
        <end position="66"/>
    </location>
</feature>
<feature type="transmembrane region" description="Helical" evidence="8">
    <location>
        <begin position="373"/>
        <end position="395"/>
    </location>
</feature>
<dbReference type="OrthoDB" id="9150135at2"/>
<evidence type="ECO:0000256" key="7">
    <source>
        <dbReference type="ARBA" id="ARBA00023136"/>
    </source>
</evidence>
<dbReference type="NCBIfam" id="NF037955">
    <property type="entry name" value="mfs"/>
    <property type="match status" value="1"/>
</dbReference>
<dbReference type="PANTHER" id="PTHR23522:SF10">
    <property type="entry name" value="3-PHENYLPROPIONIC ACID TRANSPORTER-RELATED"/>
    <property type="match status" value="1"/>
</dbReference>
<feature type="transmembrane region" description="Helical" evidence="8">
    <location>
        <begin position="257"/>
        <end position="277"/>
    </location>
</feature>
<feature type="transmembrane region" description="Helical" evidence="8">
    <location>
        <begin position="78"/>
        <end position="97"/>
    </location>
</feature>
<dbReference type="Gene3D" id="1.20.1250.20">
    <property type="entry name" value="MFS general substrate transporter like domains"/>
    <property type="match status" value="2"/>
</dbReference>
<dbReference type="GO" id="GO:0015528">
    <property type="term" value="F:lactose:proton symporter activity"/>
    <property type="evidence" value="ECO:0007669"/>
    <property type="project" value="TreeGrafter"/>
</dbReference>
<evidence type="ECO:0000256" key="5">
    <source>
        <dbReference type="ARBA" id="ARBA00022692"/>
    </source>
</evidence>
<keyword evidence="11" id="KW-1185">Reference proteome</keyword>
<organism evidence="10 11">
    <name type="scientific">Devosia enhydra</name>
    <dbReference type="NCBI Taxonomy" id="665118"/>
    <lineage>
        <taxon>Bacteria</taxon>
        <taxon>Pseudomonadati</taxon>
        <taxon>Pseudomonadota</taxon>
        <taxon>Alphaproteobacteria</taxon>
        <taxon>Hyphomicrobiales</taxon>
        <taxon>Devosiaceae</taxon>
        <taxon>Devosia</taxon>
    </lineage>
</organism>
<feature type="domain" description="Major facilitator superfamily associated" evidence="9">
    <location>
        <begin position="18"/>
        <end position="350"/>
    </location>
</feature>
<keyword evidence="4" id="KW-0997">Cell inner membrane</keyword>
<sequence>MGQPLAERLFTPVGRTAQFYSVMFLTGAVSNPYMGIWLTEKGITPEQIGIINAMPFFLMILFNQVVGRIADKAGDWRSTIVVGSIIGAIAPIGMFFVDGYIGLLIVWTLVVVPFQAIAPVVDAAAVRLCRRVGSEFSLVRVWGTIGFVVMTVLAGIIIEAWGLGLFLPLILIGAILRMIFALQLPMFRASVTASGDAQAKKKRKSPLVATRLRQVFRPWFLLPLIGAALLHGSHMMQMGFGALLWREQGIPPGIIGPLWAAAPIAEVVAMLFFAPLARRFSARHMLLLACIAGIVRWGGFALEPPIWGLLILQVANMLTFGLSYLGIVNFIANWTTEDIAAEAQSFFTVIRQIVTVLALAGFGYLTAAFGPGAFYGASLMCLVGAVLVFISILLMHPRHERWR</sequence>
<keyword evidence="6 8" id="KW-1133">Transmembrane helix</keyword>
<feature type="transmembrane region" description="Helical" evidence="8">
    <location>
        <begin position="306"/>
        <end position="334"/>
    </location>
</feature>
<evidence type="ECO:0000256" key="4">
    <source>
        <dbReference type="ARBA" id="ARBA00022519"/>
    </source>
</evidence>
<evidence type="ECO:0000313" key="11">
    <source>
        <dbReference type="Proteomes" id="UP000183447"/>
    </source>
</evidence>
<dbReference type="GO" id="GO:0030395">
    <property type="term" value="F:lactose binding"/>
    <property type="evidence" value="ECO:0007669"/>
    <property type="project" value="TreeGrafter"/>
</dbReference>
<dbReference type="InterPro" id="IPR024989">
    <property type="entry name" value="MFS_assoc_dom"/>
</dbReference>
<dbReference type="Pfam" id="PF12832">
    <property type="entry name" value="MFS_1_like"/>
    <property type="match status" value="1"/>
</dbReference>
<dbReference type="InterPro" id="IPR036259">
    <property type="entry name" value="MFS_trans_sf"/>
</dbReference>
<comment type="subcellular location">
    <subcellularLocation>
        <location evidence="1">Cell inner membrane</location>
        <topology evidence="1">Multi-pass membrane protein</topology>
    </subcellularLocation>
</comment>
<dbReference type="AlphaFoldDB" id="A0A1K2HVT9"/>
<dbReference type="Proteomes" id="UP000183447">
    <property type="component" value="Unassembled WGS sequence"/>
</dbReference>
<dbReference type="PIRSF" id="PIRSF004925">
    <property type="entry name" value="HcaT"/>
    <property type="match status" value="1"/>
</dbReference>
<dbReference type="PANTHER" id="PTHR23522">
    <property type="entry name" value="BLL5896 PROTEIN"/>
    <property type="match status" value="1"/>
</dbReference>
<keyword evidence="7 8" id="KW-0472">Membrane</keyword>
<evidence type="ECO:0000256" key="6">
    <source>
        <dbReference type="ARBA" id="ARBA00022989"/>
    </source>
</evidence>
<dbReference type="InterPro" id="IPR026032">
    <property type="entry name" value="HcaT-like"/>
</dbReference>
<evidence type="ECO:0000256" key="2">
    <source>
        <dbReference type="ARBA" id="ARBA00022448"/>
    </source>
</evidence>
<feature type="transmembrane region" description="Helical" evidence="8">
    <location>
        <begin position="346"/>
        <end position="367"/>
    </location>
</feature>
<dbReference type="GO" id="GO:0005886">
    <property type="term" value="C:plasma membrane"/>
    <property type="evidence" value="ECO:0007669"/>
    <property type="project" value="UniProtKB-SubCell"/>
</dbReference>
<feature type="transmembrane region" description="Helical" evidence="8">
    <location>
        <begin position="103"/>
        <end position="126"/>
    </location>
</feature>
<dbReference type="STRING" id="665118.SAMN02983003_1247"/>
<gene>
    <name evidence="10" type="ORF">SAMN02983003_1247</name>
</gene>
<dbReference type="RefSeq" id="WP_072339939.1">
    <property type="nucleotide sequence ID" value="NZ_FPKU01000001.1"/>
</dbReference>
<name>A0A1K2HVT9_9HYPH</name>
<evidence type="ECO:0000256" key="1">
    <source>
        <dbReference type="ARBA" id="ARBA00004429"/>
    </source>
</evidence>
<proteinExistence type="predicted"/>
<dbReference type="SUPFAM" id="SSF103473">
    <property type="entry name" value="MFS general substrate transporter"/>
    <property type="match status" value="1"/>
</dbReference>
<evidence type="ECO:0000313" key="10">
    <source>
        <dbReference type="EMBL" id="SFZ82736.1"/>
    </source>
</evidence>
<accession>A0A1K2HVT9</accession>
<evidence type="ECO:0000256" key="8">
    <source>
        <dbReference type="SAM" id="Phobius"/>
    </source>
</evidence>
<keyword evidence="5 8" id="KW-0812">Transmembrane</keyword>
<feature type="transmembrane region" description="Helical" evidence="8">
    <location>
        <begin position="219"/>
        <end position="245"/>
    </location>
</feature>
<reference evidence="10 11" key="1">
    <citation type="submission" date="2016-11" db="EMBL/GenBank/DDBJ databases">
        <authorList>
            <person name="Jaros S."/>
            <person name="Januszkiewicz K."/>
            <person name="Wedrychowicz H."/>
        </authorList>
    </citation>
    <scope>NUCLEOTIDE SEQUENCE [LARGE SCALE GENOMIC DNA]</scope>
    <source>
        <strain evidence="10 11">ATCC 23634</strain>
    </source>
</reference>
<keyword evidence="3" id="KW-1003">Cell membrane</keyword>